<comment type="caution">
    <text evidence="1">The sequence shown here is derived from an EMBL/GenBank/DDBJ whole genome shotgun (WGS) entry which is preliminary data.</text>
</comment>
<evidence type="ECO:0000313" key="2">
    <source>
        <dbReference type="Proteomes" id="UP000284207"/>
    </source>
</evidence>
<dbReference type="RefSeq" id="WP_123418479.1">
    <property type="nucleotide sequence ID" value="NZ_MOCA01000004.1"/>
</dbReference>
<dbReference type="InterPro" id="IPR027417">
    <property type="entry name" value="P-loop_NTPase"/>
</dbReference>
<keyword evidence="1" id="KW-0131">Cell cycle</keyword>
<dbReference type="Gene3D" id="3.40.50.300">
    <property type="entry name" value="P-loop containing nucleotide triphosphate hydrolases"/>
    <property type="match status" value="1"/>
</dbReference>
<dbReference type="Proteomes" id="UP000284207">
    <property type="component" value="Unassembled WGS sequence"/>
</dbReference>
<name>A0A423NR55_9PSED</name>
<keyword evidence="1" id="KW-0132">Cell division</keyword>
<dbReference type="AlphaFoldDB" id="A0A423NR55"/>
<evidence type="ECO:0000313" key="1">
    <source>
        <dbReference type="EMBL" id="ROO00734.1"/>
    </source>
</evidence>
<gene>
    <name evidence="1" type="ORF">BK674_09210</name>
</gene>
<organism evidence="1 2">
    <name type="scientific">Pseudomonas moraviensis</name>
    <dbReference type="NCBI Taxonomy" id="321662"/>
    <lineage>
        <taxon>Bacteria</taxon>
        <taxon>Pseudomonadati</taxon>
        <taxon>Pseudomonadota</taxon>
        <taxon>Gammaproteobacteria</taxon>
        <taxon>Pseudomonadales</taxon>
        <taxon>Pseudomonadaceae</taxon>
        <taxon>Pseudomonas</taxon>
    </lineage>
</organism>
<dbReference type="Pfam" id="PF13671">
    <property type="entry name" value="AAA_33"/>
    <property type="match status" value="1"/>
</dbReference>
<dbReference type="SUPFAM" id="SSF52540">
    <property type="entry name" value="P-loop containing nucleoside triphosphate hydrolases"/>
    <property type="match status" value="1"/>
</dbReference>
<reference evidence="1 2" key="1">
    <citation type="submission" date="2016-10" db="EMBL/GenBank/DDBJ databases">
        <title>Comparative genome analysis of multiple Pseudomonas spp. focuses on biocontrol and plant growth promoting traits.</title>
        <authorList>
            <person name="Tao X.-Y."/>
            <person name="Taylor C.G."/>
        </authorList>
    </citation>
    <scope>NUCLEOTIDE SEQUENCE [LARGE SCALE GENOMIC DNA]</scope>
    <source>
        <strain evidence="1 2">36B3</strain>
    </source>
</reference>
<sequence length="163" mass="18247">MPTPVLHLLCGKIAAGKSTLARSLQAEHSAILLSEDHWLARLYPEQINSVADYVRHAKQIRQVLGPLVTDMLAAGVAVVLDFPANTPTDRQWLRGLADAAQVAHRLHYLEVDDDTCRRRLHQRNARAEHEFAATDAEFDLITSYFHAPEVSEGLVVEVHRLQT</sequence>
<proteinExistence type="predicted"/>
<protein>
    <submittedName>
        <fullName evidence="1">Cell division protein ZipA</fullName>
    </submittedName>
</protein>
<accession>A0A423NR55</accession>
<dbReference type="GO" id="GO:0051301">
    <property type="term" value="P:cell division"/>
    <property type="evidence" value="ECO:0007669"/>
    <property type="project" value="UniProtKB-KW"/>
</dbReference>
<dbReference type="EMBL" id="MOCA01000004">
    <property type="protein sequence ID" value="ROO00734.1"/>
    <property type="molecule type" value="Genomic_DNA"/>
</dbReference>